<evidence type="ECO:0000313" key="4">
    <source>
        <dbReference type="EMBL" id="CAB4749169.1"/>
    </source>
</evidence>
<dbReference type="SMART" id="SM00701">
    <property type="entry name" value="PGRP"/>
    <property type="match status" value="1"/>
</dbReference>
<dbReference type="CDD" id="cd06583">
    <property type="entry name" value="PGRP"/>
    <property type="match status" value="1"/>
</dbReference>
<sequence>MRDVTEPTPRTPTSRRTLAKAGVAAAVGVGAVGTAVRLTQHDDGPADRPGGALVLSADDGSDIAALEVPLELGAARGGVRETDALPTSLYSMVGVTWRGDAWPQVWARARRSDGWTDWTRMPVLEDRPESDAWRADRHGTAAWWVGPSRSVQVRVAGAVPPGMRLVLLHPASRPEDETGITAARSTAADDVQAPRPEINSRARWGAEESWRNGRPSYESTIEQVHVHHTASGNDYSRTDVPALIRGFYRYHTKSLGWSDLAYNFLVDKFGRIWEGRAGGVARNVRGAHTLGFNSDSCGIAAIGNYEQVQAPDAVVRGVAAVAAWKLDLHGRKARGRTTVRSEGSDKYRSGAMATLRVIDGHRDTNDTSCPGSNLYRRLPDIRARAHELMTKPPAPSNVVVQQPADVAGAALVGRGLKVVAGRYDPEGARSRYQWLREGSPLAGATTWRYLCREADLGSRISVRVTTNAPGRDPVVEVAEGGRVQSPVDLQVKTRRRGGRLRAKVSVTSPDGIGAEPTGSVSLTIGGRTVERRLRDLDKAIWFGRGQPLKPRATRLVVTYSGDRRFQAREVRRTVKP</sequence>
<dbReference type="InterPro" id="IPR015510">
    <property type="entry name" value="PGRP"/>
</dbReference>
<dbReference type="InterPro" id="IPR036505">
    <property type="entry name" value="Amidase/PGRP_sf"/>
</dbReference>
<dbReference type="Gene3D" id="3.40.80.10">
    <property type="entry name" value="Peptidoglycan recognition protein-like"/>
    <property type="match status" value="1"/>
</dbReference>
<dbReference type="EMBL" id="CAEZYQ010000013">
    <property type="protein sequence ID" value="CAB4749169.1"/>
    <property type="molecule type" value="Genomic_DNA"/>
</dbReference>
<dbReference type="GO" id="GO:0009253">
    <property type="term" value="P:peptidoglycan catabolic process"/>
    <property type="evidence" value="ECO:0007669"/>
    <property type="project" value="InterPro"/>
</dbReference>
<dbReference type="PANTHER" id="PTHR11022:SF41">
    <property type="entry name" value="PEPTIDOGLYCAN-RECOGNITION PROTEIN LC-RELATED"/>
    <property type="match status" value="1"/>
</dbReference>
<proteinExistence type="inferred from homology"/>
<reference evidence="4" key="1">
    <citation type="submission" date="2020-05" db="EMBL/GenBank/DDBJ databases">
        <authorList>
            <person name="Chiriac C."/>
            <person name="Salcher M."/>
            <person name="Ghai R."/>
            <person name="Kavagutti S V."/>
        </authorList>
    </citation>
    <scope>NUCLEOTIDE SEQUENCE</scope>
</reference>
<dbReference type="PANTHER" id="PTHR11022">
    <property type="entry name" value="PEPTIDOGLYCAN RECOGNITION PROTEIN"/>
    <property type="match status" value="1"/>
</dbReference>
<gene>
    <name evidence="4" type="ORF">UFOPK2761_01863</name>
</gene>
<feature type="domain" description="N-acetylmuramoyl-L-alanine amidase" evidence="2">
    <location>
        <begin position="210"/>
        <end position="371"/>
    </location>
</feature>
<evidence type="ECO:0000259" key="2">
    <source>
        <dbReference type="SMART" id="SM00644"/>
    </source>
</evidence>
<dbReference type="GO" id="GO:0008270">
    <property type="term" value="F:zinc ion binding"/>
    <property type="evidence" value="ECO:0007669"/>
    <property type="project" value="InterPro"/>
</dbReference>
<dbReference type="GO" id="GO:0008745">
    <property type="term" value="F:N-acetylmuramoyl-L-alanine amidase activity"/>
    <property type="evidence" value="ECO:0007669"/>
    <property type="project" value="InterPro"/>
</dbReference>
<protein>
    <submittedName>
        <fullName evidence="4">Unannotated protein</fullName>
    </submittedName>
</protein>
<dbReference type="Gene3D" id="2.60.40.2700">
    <property type="match status" value="1"/>
</dbReference>
<dbReference type="AlphaFoldDB" id="A0A6J6TSD8"/>
<evidence type="ECO:0000259" key="3">
    <source>
        <dbReference type="SMART" id="SM00701"/>
    </source>
</evidence>
<dbReference type="SMART" id="SM00644">
    <property type="entry name" value="Ami_2"/>
    <property type="match status" value="1"/>
</dbReference>
<dbReference type="InterPro" id="IPR006619">
    <property type="entry name" value="PGRP_domain_met/bac"/>
</dbReference>
<organism evidence="4">
    <name type="scientific">freshwater metagenome</name>
    <dbReference type="NCBI Taxonomy" id="449393"/>
    <lineage>
        <taxon>unclassified sequences</taxon>
        <taxon>metagenomes</taxon>
        <taxon>ecological metagenomes</taxon>
    </lineage>
</organism>
<accession>A0A6J6TSD8</accession>
<evidence type="ECO:0000256" key="1">
    <source>
        <dbReference type="ARBA" id="ARBA00007553"/>
    </source>
</evidence>
<dbReference type="InterPro" id="IPR002502">
    <property type="entry name" value="Amidase_domain"/>
</dbReference>
<comment type="similarity">
    <text evidence="1">Belongs to the N-acetylmuramoyl-L-alanine amidase 2 family.</text>
</comment>
<feature type="domain" description="Peptidoglycan recognition protein family" evidence="3">
    <location>
        <begin position="196"/>
        <end position="344"/>
    </location>
</feature>
<dbReference type="Pfam" id="PF01510">
    <property type="entry name" value="Amidase_2"/>
    <property type="match status" value="1"/>
</dbReference>
<dbReference type="SUPFAM" id="SSF55846">
    <property type="entry name" value="N-acetylmuramoyl-L-alanine amidase-like"/>
    <property type="match status" value="1"/>
</dbReference>
<name>A0A6J6TSD8_9ZZZZ</name>